<accession>A0ABS5JVG7</accession>
<evidence type="ECO:0000256" key="8">
    <source>
        <dbReference type="ARBA" id="ARBA00030128"/>
    </source>
</evidence>
<dbReference type="InterPro" id="IPR008144">
    <property type="entry name" value="Guanylate_kin-like_dom"/>
</dbReference>
<comment type="caution">
    <text evidence="11">The sequence shown here is derived from an EMBL/GenBank/DDBJ whole genome shotgun (WGS) entry which is preliminary data.</text>
</comment>
<evidence type="ECO:0000256" key="1">
    <source>
        <dbReference type="ARBA" id="ARBA00005790"/>
    </source>
</evidence>
<dbReference type="Proteomes" id="UP000708576">
    <property type="component" value="Unassembled WGS sequence"/>
</dbReference>
<organism evidence="11 12">
    <name type="scientific">Carboxylicivirga linearis</name>
    <dbReference type="NCBI Taxonomy" id="1628157"/>
    <lineage>
        <taxon>Bacteria</taxon>
        <taxon>Pseudomonadati</taxon>
        <taxon>Bacteroidota</taxon>
        <taxon>Bacteroidia</taxon>
        <taxon>Marinilabiliales</taxon>
        <taxon>Marinilabiliaceae</taxon>
        <taxon>Carboxylicivirga</taxon>
    </lineage>
</organism>
<dbReference type="PROSITE" id="PS00856">
    <property type="entry name" value="GUANYLATE_KINASE_1"/>
    <property type="match status" value="1"/>
</dbReference>
<evidence type="ECO:0000256" key="5">
    <source>
        <dbReference type="ARBA" id="ARBA00022741"/>
    </source>
</evidence>
<comment type="function">
    <text evidence="9">Essential for recycling GMP and indirectly, cGMP.</text>
</comment>
<evidence type="ECO:0000256" key="3">
    <source>
        <dbReference type="ARBA" id="ARBA00016296"/>
    </source>
</evidence>
<dbReference type="CDD" id="cd00071">
    <property type="entry name" value="GMPK"/>
    <property type="match status" value="1"/>
</dbReference>
<dbReference type="PANTHER" id="PTHR23117:SF13">
    <property type="entry name" value="GUANYLATE KINASE"/>
    <property type="match status" value="1"/>
</dbReference>
<keyword evidence="6 9" id="KW-0418">Kinase</keyword>
<feature type="domain" description="Guanylate kinase-like" evidence="10">
    <location>
        <begin position="5"/>
        <end position="185"/>
    </location>
</feature>
<dbReference type="Gene3D" id="3.40.50.300">
    <property type="entry name" value="P-loop containing nucleotide triphosphate hydrolases"/>
    <property type="match status" value="1"/>
</dbReference>
<evidence type="ECO:0000313" key="12">
    <source>
        <dbReference type="Proteomes" id="UP000708576"/>
    </source>
</evidence>
<name>A0ABS5JVG7_9BACT</name>
<dbReference type="PANTHER" id="PTHR23117">
    <property type="entry name" value="GUANYLATE KINASE-RELATED"/>
    <property type="match status" value="1"/>
</dbReference>
<dbReference type="SUPFAM" id="SSF52540">
    <property type="entry name" value="P-loop containing nucleoside triphosphate hydrolases"/>
    <property type="match status" value="1"/>
</dbReference>
<comment type="catalytic activity">
    <reaction evidence="9">
        <text>GMP + ATP = GDP + ADP</text>
        <dbReference type="Rhea" id="RHEA:20780"/>
        <dbReference type="ChEBI" id="CHEBI:30616"/>
        <dbReference type="ChEBI" id="CHEBI:58115"/>
        <dbReference type="ChEBI" id="CHEBI:58189"/>
        <dbReference type="ChEBI" id="CHEBI:456216"/>
        <dbReference type="EC" id="2.7.4.8"/>
    </reaction>
</comment>
<dbReference type="EMBL" id="JAGUCO010000007">
    <property type="protein sequence ID" value="MBS2098913.1"/>
    <property type="molecule type" value="Genomic_DNA"/>
</dbReference>
<evidence type="ECO:0000256" key="4">
    <source>
        <dbReference type="ARBA" id="ARBA00022679"/>
    </source>
</evidence>
<evidence type="ECO:0000313" key="11">
    <source>
        <dbReference type="EMBL" id="MBS2098913.1"/>
    </source>
</evidence>
<dbReference type="NCBIfam" id="TIGR03263">
    <property type="entry name" value="guanyl_kin"/>
    <property type="match status" value="1"/>
</dbReference>
<keyword evidence="12" id="KW-1185">Reference proteome</keyword>
<evidence type="ECO:0000256" key="6">
    <source>
        <dbReference type="ARBA" id="ARBA00022777"/>
    </source>
</evidence>
<comment type="similarity">
    <text evidence="1 9">Belongs to the guanylate kinase family.</text>
</comment>
<keyword evidence="9" id="KW-0963">Cytoplasm</keyword>
<keyword evidence="4 9" id="KW-0808">Transferase</keyword>
<proteinExistence type="inferred from homology"/>
<dbReference type="PROSITE" id="PS50052">
    <property type="entry name" value="GUANYLATE_KINASE_2"/>
    <property type="match status" value="1"/>
</dbReference>
<sequence length="188" mass="21222">MNKKGKLLIFSAPSGSGKSTIVQALLKKDFHLEFSISATSRAPRGEEQHGREYYFLSPDEFRQKIKEGAFLEWEEVYEDTYYGTLRSEVDRITSAGNNVVFDVDVVGGVNIKKEFNDDALSIFVQPPSIKALEERLIGRATDSADKIKQRLAKAEYELGFASQFDKVVVNDNLDEAIKETEELLTNFL</sequence>
<dbReference type="EC" id="2.7.4.8" evidence="2 9"/>
<protein>
    <recommendedName>
        <fullName evidence="3 9">Guanylate kinase</fullName>
        <ecNumber evidence="2 9">2.7.4.8</ecNumber>
    </recommendedName>
    <alternativeName>
        <fullName evidence="8 9">GMP kinase</fullName>
    </alternativeName>
</protein>
<evidence type="ECO:0000256" key="2">
    <source>
        <dbReference type="ARBA" id="ARBA00012961"/>
    </source>
</evidence>
<dbReference type="InterPro" id="IPR027417">
    <property type="entry name" value="P-loop_NTPase"/>
</dbReference>
<comment type="subcellular location">
    <subcellularLocation>
        <location evidence="9">Cytoplasm</location>
    </subcellularLocation>
</comment>
<evidence type="ECO:0000259" key="10">
    <source>
        <dbReference type="PROSITE" id="PS50052"/>
    </source>
</evidence>
<evidence type="ECO:0000256" key="9">
    <source>
        <dbReference type="HAMAP-Rule" id="MF_00328"/>
    </source>
</evidence>
<dbReference type="SMART" id="SM00072">
    <property type="entry name" value="GuKc"/>
    <property type="match status" value="1"/>
</dbReference>
<gene>
    <name evidence="9 11" type="primary">gmk</name>
    <name evidence="11" type="ORF">KEM10_11535</name>
</gene>
<dbReference type="InterPro" id="IPR020590">
    <property type="entry name" value="Guanylate_kinase_CS"/>
</dbReference>
<dbReference type="Gene3D" id="3.30.63.10">
    <property type="entry name" value="Guanylate Kinase phosphate binding domain"/>
    <property type="match status" value="1"/>
</dbReference>
<evidence type="ECO:0000256" key="7">
    <source>
        <dbReference type="ARBA" id="ARBA00022840"/>
    </source>
</evidence>
<dbReference type="RefSeq" id="WP_212216157.1">
    <property type="nucleotide sequence ID" value="NZ_JAGUCO010000007.1"/>
</dbReference>
<feature type="binding site" evidence="9">
    <location>
        <begin position="12"/>
        <end position="19"/>
    </location>
    <ligand>
        <name>ATP</name>
        <dbReference type="ChEBI" id="CHEBI:30616"/>
    </ligand>
</feature>
<keyword evidence="7 9" id="KW-0067">ATP-binding</keyword>
<dbReference type="Pfam" id="PF00625">
    <property type="entry name" value="Guanylate_kin"/>
    <property type="match status" value="1"/>
</dbReference>
<dbReference type="InterPro" id="IPR008145">
    <property type="entry name" value="GK/Ca_channel_bsu"/>
</dbReference>
<reference evidence="11 12" key="1">
    <citation type="journal article" date="2015" name="Int. J. Syst. Evol. Microbiol.">
        <title>Carboxylicivirga linearis sp. nov., isolated from a sea cucumber culture pond.</title>
        <authorList>
            <person name="Wang F.Q."/>
            <person name="Zhou Y.X."/>
            <person name="Lin X.Z."/>
            <person name="Chen G.J."/>
            <person name="Du Z.J."/>
        </authorList>
    </citation>
    <scope>NUCLEOTIDE SEQUENCE [LARGE SCALE GENOMIC DNA]</scope>
    <source>
        <strain evidence="11 12">FB218</strain>
    </source>
</reference>
<dbReference type="HAMAP" id="MF_00328">
    <property type="entry name" value="Guanylate_kinase"/>
    <property type="match status" value="1"/>
</dbReference>
<keyword evidence="5 9" id="KW-0547">Nucleotide-binding</keyword>
<dbReference type="GO" id="GO:0004385">
    <property type="term" value="F:GMP kinase activity"/>
    <property type="evidence" value="ECO:0007669"/>
    <property type="project" value="UniProtKB-EC"/>
</dbReference>
<dbReference type="InterPro" id="IPR017665">
    <property type="entry name" value="Guanylate_kinase"/>
</dbReference>